<gene>
    <name evidence="1" type="ORF">LOD99_12817</name>
</gene>
<comment type="caution">
    <text evidence="1">The sequence shown here is derived from an EMBL/GenBank/DDBJ whole genome shotgun (WGS) entry which is preliminary data.</text>
</comment>
<dbReference type="Proteomes" id="UP001165289">
    <property type="component" value="Unassembled WGS sequence"/>
</dbReference>
<protein>
    <submittedName>
        <fullName evidence="1">Uncharacterized protein</fullName>
    </submittedName>
</protein>
<evidence type="ECO:0000313" key="1">
    <source>
        <dbReference type="EMBL" id="KAI6646696.1"/>
    </source>
</evidence>
<reference evidence="1 2" key="1">
    <citation type="journal article" date="2023" name="BMC Biol.">
        <title>The compact genome of the sponge Oopsacas minuta (Hexactinellida) is lacking key metazoan core genes.</title>
        <authorList>
            <person name="Santini S."/>
            <person name="Schenkelaars Q."/>
            <person name="Jourda C."/>
            <person name="Duchesne M."/>
            <person name="Belahbib H."/>
            <person name="Rocher C."/>
            <person name="Selva M."/>
            <person name="Riesgo A."/>
            <person name="Vervoort M."/>
            <person name="Leys S.P."/>
            <person name="Kodjabachian L."/>
            <person name="Le Bivic A."/>
            <person name="Borchiellini C."/>
            <person name="Claverie J.M."/>
            <person name="Renard E."/>
        </authorList>
    </citation>
    <scope>NUCLEOTIDE SEQUENCE [LARGE SCALE GENOMIC DNA]</scope>
    <source>
        <strain evidence="1">SPO-2</strain>
    </source>
</reference>
<sequence length="284" mass="31885">MHLKAVPSKRNLTQETDKQVINKRIKLTKKTKFNVKSVKKYSNSSSVTEITPSAEILPPHKRKIISKAEVNKDLIHAGVRDVDDVCLCLKAALRKGYYSLKGKNPLNQVILTQFCPICTKDDPIIVKLDDVLYQSNRGNFYCGFESEVECTGCETQLAVKGICRGCPVLNSGKQYNHCEMCPGFGKCIGDYRNSHCDSCDRHYFAGCLGEYTCSLCYTTDGDSDGDSIFEFSQQKTVPTKSIYYYLYKKQDPSMKAQVRNIINMIQGPDWPNTDVLDSSDSSDS</sequence>
<evidence type="ECO:0000313" key="2">
    <source>
        <dbReference type="Proteomes" id="UP001165289"/>
    </source>
</evidence>
<dbReference type="EMBL" id="JAKMXF010000354">
    <property type="protein sequence ID" value="KAI6646696.1"/>
    <property type="molecule type" value="Genomic_DNA"/>
</dbReference>
<proteinExistence type="predicted"/>
<accession>A0AAV7JD84</accession>
<organism evidence="1 2">
    <name type="scientific">Oopsacas minuta</name>
    <dbReference type="NCBI Taxonomy" id="111878"/>
    <lineage>
        <taxon>Eukaryota</taxon>
        <taxon>Metazoa</taxon>
        <taxon>Porifera</taxon>
        <taxon>Hexactinellida</taxon>
        <taxon>Hexasterophora</taxon>
        <taxon>Lyssacinosida</taxon>
        <taxon>Leucopsacidae</taxon>
        <taxon>Oopsacas</taxon>
    </lineage>
</organism>
<dbReference type="AlphaFoldDB" id="A0AAV7JD84"/>
<name>A0AAV7JD84_9METZ</name>
<keyword evidence="2" id="KW-1185">Reference proteome</keyword>